<gene>
    <name evidence="2" type="ORF">WJX74_003492</name>
</gene>
<evidence type="ECO:0000313" key="3">
    <source>
        <dbReference type="Proteomes" id="UP001438707"/>
    </source>
</evidence>
<sequence>MWLGGSSDIIIVSYPGAAGERRTRRRFQATGPAARAARRQGSPARGDRASSDRPASRPLDANTLHTRQFEGATGRHLPSQVTSGQAQLEAMRQQRRRQELTETARPLQQPQQQAVGQPRGADDRFLDVLRGAEAAHPANTWDPQRTRPFFAEFLS</sequence>
<accession>A0AAW1QJI5</accession>
<dbReference type="EMBL" id="JALJOS010000039">
    <property type="protein sequence ID" value="KAK9821256.1"/>
    <property type="molecule type" value="Genomic_DNA"/>
</dbReference>
<feature type="compositionally biased region" description="Low complexity" evidence="1">
    <location>
        <begin position="104"/>
        <end position="119"/>
    </location>
</feature>
<dbReference type="Proteomes" id="UP001438707">
    <property type="component" value="Unassembled WGS sequence"/>
</dbReference>
<feature type="region of interest" description="Disordered" evidence="1">
    <location>
        <begin position="14"/>
        <end position="124"/>
    </location>
</feature>
<keyword evidence="3" id="KW-1185">Reference proteome</keyword>
<dbReference type="AlphaFoldDB" id="A0AAW1QJI5"/>
<evidence type="ECO:0000256" key="1">
    <source>
        <dbReference type="SAM" id="MobiDB-lite"/>
    </source>
</evidence>
<organism evidence="2 3">
    <name type="scientific">Apatococcus lobatus</name>
    <dbReference type="NCBI Taxonomy" id="904363"/>
    <lineage>
        <taxon>Eukaryota</taxon>
        <taxon>Viridiplantae</taxon>
        <taxon>Chlorophyta</taxon>
        <taxon>core chlorophytes</taxon>
        <taxon>Trebouxiophyceae</taxon>
        <taxon>Chlorellales</taxon>
        <taxon>Chlorellaceae</taxon>
        <taxon>Apatococcus</taxon>
    </lineage>
</organism>
<name>A0AAW1QJI5_9CHLO</name>
<feature type="compositionally biased region" description="Basic and acidic residues" evidence="1">
    <location>
        <begin position="45"/>
        <end position="55"/>
    </location>
</feature>
<reference evidence="2 3" key="1">
    <citation type="journal article" date="2024" name="Nat. Commun.">
        <title>Phylogenomics reveals the evolutionary origins of lichenization in chlorophyte algae.</title>
        <authorList>
            <person name="Puginier C."/>
            <person name="Libourel C."/>
            <person name="Otte J."/>
            <person name="Skaloud P."/>
            <person name="Haon M."/>
            <person name="Grisel S."/>
            <person name="Petersen M."/>
            <person name="Berrin J.G."/>
            <person name="Delaux P.M."/>
            <person name="Dal Grande F."/>
            <person name="Keller J."/>
        </authorList>
    </citation>
    <scope>NUCLEOTIDE SEQUENCE [LARGE SCALE GENOMIC DNA]</scope>
    <source>
        <strain evidence="2 3">SAG 2145</strain>
    </source>
</reference>
<comment type="caution">
    <text evidence="2">The sequence shown here is derived from an EMBL/GenBank/DDBJ whole genome shotgun (WGS) entry which is preliminary data.</text>
</comment>
<protein>
    <submittedName>
        <fullName evidence="2">Uncharacterized protein</fullName>
    </submittedName>
</protein>
<evidence type="ECO:0000313" key="2">
    <source>
        <dbReference type="EMBL" id="KAK9821256.1"/>
    </source>
</evidence>
<proteinExistence type="predicted"/>